<sequence length="124" mass="14838">MNSNTLEHTMETMTRREELHSIFWDMYKDAYGFRPRDISTHLWDEAKFNREFDFLQSEITKNEALRKIAEHEACHAFEQRVLKIIACGAKDREMALRWIHEAEGTGGDDEFLCWTLGLPYRYFK</sequence>
<reference evidence="1" key="1">
    <citation type="submission" date="2020-05" db="EMBL/GenBank/DDBJ databases">
        <authorList>
            <person name="Chiriac C."/>
            <person name="Salcher M."/>
            <person name="Ghai R."/>
            <person name="Kavagutti S V."/>
        </authorList>
    </citation>
    <scope>NUCLEOTIDE SEQUENCE</scope>
</reference>
<organism evidence="1">
    <name type="scientific">uncultured Caudovirales phage</name>
    <dbReference type="NCBI Taxonomy" id="2100421"/>
    <lineage>
        <taxon>Viruses</taxon>
        <taxon>Duplodnaviria</taxon>
        <taxon>Heunggongvirae</taxon>
        <taxon>Uroviricota</taxon>
        <taxon>Caudoviricetes</taxon>
        <taxon>Peduoviridae</taxon>
        <taxon>Maltschvirus</taxon>
        <taxon>Maltschvirus maltsch</taxon>
    </lineage>
</organism>
<evidence type="ECO:0000313" key="1">
    <source>
        <dbReference type="EMBL" id="CAB4220805.1"/>
    </source>
</evidence>
<proteinExistence type="predicted"/>
<protein>
    <submittedName>
        <fullName evidence="1">Uncharacterized protein</fullName>
    </submittedName>
</protein>
<accession>A0A6J5SZG8</accession>
<name>A0A6J5SZG8_9CAUD</name>
<gene>
    <name evidence="1" type="ORF">UFOVP1636_49</name>
</gene>
<dbReference type="EMBL" id="LR797503">
    <property type="protein sequence ID" value="CAB4220805.1"/>
    <property type="molecule type" value="Genomic_DNA"/>
</dbReference>